<feature type="transmembrane region" description="Helical" evidence="9">
    <location>
        <begin position="111"/>
        <end position="129"/>
    </location>
</feature>
<dbReference type="Pfam" id="PF20154">
    <property type="entry name" value="LNT_N"/>
    <property type="match status" value="1"/>
</dbReference>
<name>A0A6L3ZEH4_9FLAO</name>
<dbReference type="InterPro" id="IPR045378">
    <property type="entry name" value="LNT_N"/>
</dbReference>
<dbReference type="GO" id="GO:0005886">
    <property type="term" value="C:plasma membrane"/>
    <property type="evidence" value="ECO:0007669"/>
    <property type="project" value="UniProtKB-SubCell"/>
</dbReference>
<comment type="subcellular location">
    <subcellularLocation>
        <location evidence="1 9">Cell membrane</location>
        <topology evidence="1 9">Multi-pass membrane protein</topology>
    </subcellularLocation>
</comment>
<accession>A0A6L3ZEH4</accession>
<keyword evidence="11" id="KW-0449">Lipoprotein</keyword>
<evidence type="ECO:0000256" key="9">
    <source>
        <dbReference type="HAMAP-Rule" id="MF_01148"/>
    </source>
</evidence>
<dbReference type="NCBIfam" id="TIGR00546">
    <property type="entry name" value="lnt"/>
    <property type="match status" value="1"/>
</dbReference>
<dbReference type="Gene3D" id="3.60.110.10">
    <property type="entry name" value="Carbon-nitrogen hydrolase"/>
    <property type="match status" value="1"/>
</dbReference>
<gene>
    <name evidence="9 11" type="primary">lnt</name>
    <name evidence="11" type="ORF">F8C82_10045</name>
</gene>
<comment type="caution">
    <text evidence="11">The sequence shown here is derived from an EMBL/GenBank/DDBJ whole genome shotgun (WGS) entry which is preliminary data.</text>
</comment>
<proteinExistence type="inferred from homology"/>
<feature type="domain" description="CN hydrolase" evidence="10">
    <location>
        <begin position="221"/>
        <end position="496"/>
    </location>
</feature>
<dbReference type="InterPro" id="IPR003010">
    <property type="entry name" value="C-N_Hydrolase"/>
</dbReference>
<dbReference type="GO" id="GO:0016410">
    <property type="term" value="F:N-acyltransferase activity"/>
    <property type="evidence" value="ECO:0007669"/>
    <property type="project" value="UniProtKB-UniRule"/>
</dbReference>
<dbReference type="OrthoDB" id="9804277at2"/>
<organism evidence="11 12">
    <name type="scientific">Phaeocystidibacter marisrubri</name>
    <dbReference type="NCBI Taxonomy" id="1577780"/>
    <lineage>
        <taxon>Bacteria</taxon>
        <taxon>Pseudomonadati</taxon>
        <taxon>Bacteroidota</taxon>
        <taxon>Flavobacteriia</taxon>
        <taxon>Flavobacteriales</taxon>
        <taxon>Phaeocystidibacteraceae</taxon>
        <taxon>Phaeocystidibacter</taxon>
    </lineage>
</organism>
<keyword evidence="6 9" id="KW-1133">Transmembrane helix</keyword>
<feature type="transmembrane region" description="Helical" evidence="9">
    <location>
        <begin position="54"/>
        <end position="74"/>
    </location>
</feature>
<feature type="transmembrane region" description="Helical" evidence="9">
    <location>
        <begin position="80"/>
        <end position="99"/>
    </location>
</feature>
<evidence type="ECO:0000256" key="6">
    <source>
        <dbReference type="ARBA" id="ARBA00022989"/>
    </source>
</evidence>
<dbReference type="EMBL" id="WBVQ01000002">
    <property type="protein sequence ID" value="KAB2816026.1"/>
    <property type="molecule type" value="Genomic_DNA"/>
</dbReference>
<dbReference type="CDD" id="cd07571">
    <property type="entry name" value="ALP_N-acyl_transferase"/>
    <property type="match status" value="1"/>
</dbReference>
<dbReference type="Pfam" id="PF00795">
    <property type="entry name" value="CN_hydrolase"/>
    <property type="match status" value="1"/>
</dbReference>
<dbReference type="SUPFAM" id="SSF56317">
    <property type="entry name" value="Carbon-nitrogen hydrolase"/>
    <property type="match status" value="1"/>
</dbReference>
<dbReference type="UniPathway" id="UPA00666"/>
<evidence type="ECO:0000256" key="2">
    <source>
        <dbReference type="ARBA" id="ARBA00010065"/>
    </source>
</evidence>
<reference evidence="11 12" key="1">
    <citation type="submission" date="2019-10" db="EMBL/GenBank/DDBJ databases">
        <title>Genome sequence of Phaeocystidibacter marisrubri JCM30614 (type strain).</title>
        <authorList>
            <person name="Bowman J.P."/>
        </authorList>
    </citation>
    <scope>NUCLEOTIDE SEQUENCE [LARGE SCALE GENOMIC DNA]</scope>
    <source>
        <strain evidence="11 12">JCM 30614</strain>
    </source>
</reference>
<protein>
    <recommendedName>
        <fullName evidence="9">Apolipoprotein N-acyltransferase</fullName>
        <shortName evidence="9">ALP N-acyltransferase</shortName>
        <ecNumber evidence="9">2.3.1.269</ecNumber>
    </recommendedName>
</protein>
<keyword evidence="12" id="KW-1185">Reference proteome</keyword>
<keyword evidence="4 9" id="KW-0808">Transferase</keyword>
<feature type="transmembrane region" description="Helical" evidence="9">
    <location>
        <begin position="149"/>
        <end position="172"/>
    </location>
</feature>
<dbReference type="AlphaFoldDB" id="A0A6L3ZEH4"/>
<dbReference type="InterPro" id="IPR036526">
    <property type="entry name" value="C-N_Hydrolase_sf"/>
</dbReference>
<comment type="catalytic activity">
    <reaction evidence="9">
        <text>N-terminal S-1,2-diacyl-sn-glyceryl-L-cysteinyl-[lipoprotein] + a glycerophospholipid = N-acyl-S-1,2-diacyl-sn-glyceryl-L-cysteinyl-[lipoprotein] + a 2-acyl-sn-glycero-3-phospholipid + H(+)</text>
        <dbReference type="Rhea" id="RHEA:48228"/>
        <dbReference type="Rhea" id="RHEA-COMP:14681"/>
        <dbReference type="Rhea" id="RHEA-COMP:14684"/>
        <dbReference type="ChEBI" id="CHEBI:15378"/>
        <dbReference type="ChEBI" id="CHEBI:136912"/>
        <dbReference type="ChEBI" id="CHEBI:140656"/>
        <dbReference type="ChEBI" id="CHEBI:140657"/>
        <dbReference type="ChEBI" id="CHEBI:140660"/>
        <dbReference type="EC" id="2.3.1.269"/>
    </reaction>
</comment>
<evidence type="ECO:0000256" key="1">
    <source>
        <dbReference type="ARBA" id="ARBA00004651"/>
    </source>
</evidence>
<sequence length="527" mass="59047">MRKLLAALSTAGLLAIAWPANGSLTPLVFGAFIPMLWLEKVIRLSDSKHRGRQLFFYAWLSFGLFNLGTTWWVSYAHWSGTAATTIVNGGLMAFCFWLFHIVSRNLGAAKGLILLPFLWMPVEYLHMDWDMSFPWLNLGYVFANRPSWIQWYSYSGIWGGTLWVLWVNAILFRSFLPSQPKATVISWVLKSIFIIGIPVGVSHWMYAHYEEVGRPVNVVSVQPNLDPYSVKFTLDDEETVDRFISFAKPYLSDSTDYLIGPETMIGKGRLNEATLSYTRAIQKLQHLSDSLPKLRTVIGLSSHLRYRSKETETARPLGNNGGYVDQFNTSIQIGPTGMEIPRYHKSKLVVGVEKVPFKWLFEPLLAGGIDLGGATGTLGGQTDRAVFTREMDSSVIATPVCWEADFPGYTAEFVRNGAQALFAITNDGWWNDTPGKTQHMYYASVRAIENRRDVVRSANTGISCYINQRGDISHQIPYETDGAFAAVVYLNDELTLFTKSGDVGGRISIFISIAVLLSIVVKLRTGR</sequence>
<evidence type="ECO:0000256" key="3">
    <source>
        <dbReference type="ARBA" id="ARBA00022475"/>
    </source>
</evidence>
<feature type="transmembrane region" description="Helical" evidence="9">
    <location>
        <begin position="503"/>
        <end position="521"/>
    </location>
</feature>
<dbReference type="PROSITE" id="PS50263">
    <property type="entry name" value="CN_HYDROLASE"/>
    <property type="match status" value="1"/>
</dbReference>
<keyword evidence="5 9" id="KW-0812">Transmembrane</keyword>
<dbReference type="GO" id="GO:0042158">
    <property type="term" value="P:lipoprotein biosynthetic process"/>
    <property type="evidence" value="ECO:0007669"/>
    <property type="project" value="UniProtKB-UniRule"/>
</dbReference>
<evidence type="ECO:0000313" key="12">
    <source>
        <dbReference type="Proteomes" id="UP000484164"/>
    </source>
</evidence>
<evidence type="ECO:0000313" key="11">
    <source>
        <dbReference type="EMBL" id="KAB2816026.1"/>
    </source>
</evidence>
<keyword evidence="8 9" id="KW-0012">Acyltransferase</keyword>
<dbReference type="PANTHER" id="PTHR38686">
    <property type="entry name" value="APOLIPOPROTEIN N-ACYLTRANSFERASE"/>
    <property type="match status" value="1"/>
</dbReference>
<evidence type="ECO:0000256" key="5">
    <source>
        <dbReference type="ARBA" id="ARBA00022692"/>
    </source>
</evidence>
<comment type="similarity">
    <text evidence="2 9">Belongs to the CN hydrolase family. Apolipoprotein N-acyltransferase subfamily.</text>
</comment>
<keyword evidence="7 9" id="KW-0472">Membrane</keyword>
<comment type="pathway">
    <text evidence="9">Protein modification; lipoprotein biosynthesis (N-acyl transfer).</text>
</comment>
<evidence type="ECO:0000256" key="4">
    <source>
        <dbReference type="ARBA" id="ARBA00022679"/>
    </source>
</evidence>
<dbReference type="InterPro" id="IPR004563">
    <property type="entry name" value="Apolipo_AcylTrfase"/>
</dbReference>
<comment type="function">
    <text evidence="9">Catalyzes the phospholipid dependent N-acylation of the N-terminal cysteine of apolipoprotein, the last step in lipoprotein maturation.</text>
</comment>
<keyword evidence="3 9" id="KW-1003">Cell membrane</keyword>
<dbReference type="HAMAP" id="MF_01148">
    <property type="entry name" value="Lnt"/>
    <property type="match status" value="1"/>
</dbReference>
<feature type="transmembrane region" description="Helical" evidence="9">
    <location>
        <begin position="184"/>
        <end position="206"/>
    </location>
</feature>
<dbReference type="EC" id="2.3.1.269" evidence="9"/>
<evidence type="ECO:0000256" key="7">
    <source>
        <dbReference type="ARBA" id="ARBA00023136"/>
    </source>
</evidence>
<dbReference type="PANTHER" id="PTHR38686:SF1">
    <property type="entry name" value="APOLIPOPROTEIN N-ACYLTRANSFERASE"/>
    <property type="match status" value="1"/>
</dbReference>
<evidence type="ECO:0000259" key="10">
    <source>
        <dbReference type="PROSITE" id="PS50263"/>
    </source>
</evidence>
<dbReference type="RefSeq" id="WP_151693455.1">
    <property type="nucleotide sequence ID" value="NZ_BMGX01000001.1"/>
</dbReference>
<evidence type="ECO:0000256" key="8">
    <source>
        <dbReference type="ARBA" id="ARBA00023315"/>
    </source>
</evidence>
<dbReference type="Proteomes" id="UP000484164">
    <property type="component" value="Unassembled WGS sequence"/>
</dbReference>